<evidence type="ECO:0000259" key="1">
    <source>
        <dbReference type="Pfam" id="PF00814"/>
    </source>
</evidence>
<evidence type="ECO:0000313" key="2">
    <source>
        <dbReference type="EMBL" id="MBM7615420.1"/>
    </source>
</evidence>
<proteinExistence type="predicted"/>
<dbReference type="Proteomes" id="UP001314796">
    <property type="component" value="Unassembled WGS sequence"/>
</dbReference>
<dbReference type="CDD" id="cd24032">
    <property type="entry name" value="ASKHA_NBD_TsaB"/>
    <property type="match status" value="1"/>
</dbReference>
<dbReference type="NCBIfam" id="TIGR03725">
    <property type="entry name" value="T6A_YeaZ"/>
    <property type="match status" value="1"/>
</dbReference>
<sequence>MKILALDTSSIVATVAVMEDEKLIAEIILNYKKTHSEKLMPMIEEILNHCEMEPKEIDIFAASLGPGSFTGLRIGMTTVKAMAQALNKPVVGVPTLEGLAYNVPYADGLICPIIDAQRDMVYTALYSWDGDGLQEVMEQQVLSVDELINYLRDKNEKVIFVGDAVEKFRGKLNETLSTQANFSPSMVSMPRAASIAQLARIKALKDESMEASELVPLYMRKSQAEHQYDERMKGREMP</sequence>
<gene>
    <name evidence="2" type="ORF">JOC73_001990</name>
</gene>
<dbReference type="InterPro" id="IPR043129">
    <property type="entry name" value="ATPase_NBD"/>
</dbReference>
<dbReference type="SUPFAM" id="SSF53067">
    <property type="entry name" value="Actin-like ATPase domain"/>
    <property type="match status" value="2"/>
</dbReference>
<dbReference type="Pfam" id="PF00814">
    <property type="entry name" value="TsaD"/>
    <property type="match status" value="1"/>
</dbReference>
<protein>
    <submittedName>
        <fullName evidence="2">tRNA threonylcarbamoyladenosine biosynthesis protein TsaB</fullName>
    </submittedName>
</protein>
<dbReference type="PANTHER" id="PTHR11735:SF11">
    <property type="entry name" value="TRNA THREONYLCARBAMOYLADENOSINE BIOSYNTHESIS PROTEIN TSAB"/>
    <property type="match status" value="1"/>
</dbReference>
<feature type="domain" description="Gcp-like" evidence="1">
    <location>
        <begin position="23"/>
        <end position="227"/>
    </location>
</feature>
<keyword evidence="3" id="KW-1185">Reference proteome</keyword>
<dbReference type="RefSeq" id="WP_204402602.1">
    <property type="nucleotide sequence ID" value="NZ_JAFBEE010000012.1"/>
</dbReference>
<dbReference type="InterPro" id="IPR000905">
    <property type="entry name" value="Gcp-like_dom"/>
</dbReference>
<reference evidence="2 3" key="1">
    <citation type="submission" date="2021-01" db="EMBL/GenBank/DDBJ databases">
        <title>Genomic Encyclopedia of Type Strains, Phase IV (KMG-IV): sequencing the most valuable type-strain genomes for metagenomic binning, comparative biology and taxonomic classification.</title>
        <authorList>
            <person name="Goeker M."/>
        </authorList>
    </citation>
    <scope>NUCLEOTIDE SEQUENCE [LARGE SCALE GENOMIC DNA]</scope>
    <source>
        <strain evidence="2 3">DSM 25890</strain>
    </source>
</reference>
<organism evidence="2 3">
    <name type="scientific">Alkaliphilus hydrothermalis</name>
    <dbReference type="NCBI Taxonomy" id="1482730"/>
    <lineage>
        <taxon>Bacteria</taxon>
        <taxon>Bacillati</taxon>
        <taxon>Bacillota</taxon>
        <taxon>Clostridia</taxon>
        <taxon>Peptostreptococcales</taxon>
        <taxon>Natronincolaceae</taxon>
        <taxon>Alkaliphilus</taxon>
    </lineage>
</organism>
<comment type="caution">
    <text evidence="2">The sequence shown here is derived from an EMBL/GenBank/DDBJ whole genome shotgun (WGS) entry which is preliminary data.</text>
</comment>
<dbReference type="EMBL" id="JAFBEE010000012">
    <property type="protein sequence ID" value="MBM7615420.1"/>
    <property type="molecule type" value="Genomic_DNA"/>
</dbReference>
<dbReference type="PANTHER" id="PTHR11735">
    <property type="entry name" value="TRNA N6-ADENOSINE THREONYLCARBAMOYLTRANSFERASE"/>
    <property type="match status" value="1"/>
</dbReference>
<dbReference type="Gene3D" id="3.30.420.40">
    <property type="match status" value="2"/>
</dbReference>
<dbReference type="InterPro" id="IPR022496">
    <property type="entry name" value="T6A_TsaB"/>
</dbReference>
<name>A0ABS2NR36_9FIRM</name>
<evidence type="ECO:0000313" key="3">
    <source>
        <dbReference type="Proteomes" id="UP001314796"/>
    </source>
</evidence>
<accession>A0ABS2NR36</accession>